<accession>A0A0A9BQB1</accession>
<name>A0A0A9BQB1_ARUDO</name>
<protein>
    <submittedName>
        <fullName evidence="1">Uncharacterized protein</fullName>
    </submittedName>
</protein>
<reference evidence="1" key="2">
    <citation type="journal article" date="2015" name="Data Brief">
        <title>Shoot transcriptome of the giant reed, Arundo donax.</title>
        <authorList>
            <person name="Barrero R.A."/>
            <person name="Guerrero F.D."/>
            <person name="Moolhuijzen P."/>
            <person name="Goolsby J.A."/>
            <person name="Tidwell J."/>
            <person name="Bellgard S.E."/>
            <person name="Bellgard M.I."/>
        </authorList>
    </citation>
    <scope>NUCLEOTIDE SEQUENCE</scope>
    <source>
        <tissue evidence="1">Shoot tissue taken approximately 20 cm above the soil surface</tissue>
    </source>
</reference>
<proteinExistence type="predicted"/>
<evidence type="ECO:0000313" key="1">
    <source>
        <dbReference type="EMBL" id="JAD63405.1"/>
    </source>
</evidence>
<sequence length="57" mass="6570">MMIIPESRTPAKDGLCWFHLCRSAKEPSEKGLHSFIWKGMLKAETILFEQTSPTMMK</sequence>
<dbReference type="EMBL" id="GBRH01234490">
    <property type="protein sequence ID" value="JAD63405.1"/>
    <property type="molecule type" value="Transcribed_RNA"/>
</dbReference>
<organism evidence="1">
    <name type="scientific">Arundo donax</name>
    <name type="common">Giant reed</name>
    <name type="synonym">Donax arundinaceus</name>
    <dbReference type="NCBI Taxonomy" id="35708"/>
    <lineage>
        <taxon>Eukaryota</taxon>
        <taxon>Viridiplantae</taxon>
        <taxon>Streptophyta</taxon>
        <taxon>Embryophyta</taxon>
        <taxon>Tracheophyta</taxon>
        <taxon>Spermatophyta</taxon>
        <taxon>Magnoliopsida</taxon>
        <taxon>Liliopsida</taxon>
        <taxon>Poales</taxon>
        <taxon>Poaceae</taxon>
        <taxon>PACMAD clade</taxon>
        <taxon>Arundinoideae</taxon>
        <taxon>Arundineae</taxon>
        <taxon>Arundo</taxon>
    </lineage>
</organism>
<reference evidence="1" key="1">
    <citation type="submission" date="2014-09" db="EMBL/GenBank/DDBJ databases">
        <authorList>
            <person name="Magalhaes I.L.F."/>
            <person name="Oliveira U."/>
            <person name="Santos F.R."/>
            <person name="Vidigal T.H.D.A."/>
            <person name="Brescovit A.D."/>
            <person name="Santos A.J."/>
        </authorList>
    </citation>
    <scope>NUCLEOTIDE SEQUENCE</scope>
    <source>
        <tissue evidence="1">Shoot tissue taken approximately 20 cm above the soil surface</tissue>
    </source>
</reference>
<dbReference type="AlphaFoldDB" id="A0A0A9BQB1"/>